<feature type="transmembrane region" description="Helical" evidence="1">
    <location>
        <begin position="32"/>
        <end position="49"/>
    </location>
</feature>
<name>A0ABS9VHS9_9BACT</name>
<proteinExistence type="predicted"/>
<dbReference type="EMBL" id="JAKZGO010000029">
    <property type="protein sequence ID" value="MCH7415734.1"/>
    <property type="molecule type" value="Genomic_DNA"/>
</dbReference>
<keyword evidence="3" id="KW-1185">Reference proteome</keyword>
<feature type="transmembrane region" description="Helical" evidence="1">
    <location>
        <begin position="61"/>
        <end position="80"/>
    </location>
</feature>
<sequence>MNANFYLIAIGISLIASLVFWGIKKKPQIKNQWIILAILALVFVMESAGEYTASRSINNSLLYNLGWVYIESILLIFYFYSLESSPIIKSRIRLFTVFIVILGLANTLFFQDIFYEFQYFTFLPFALIIIVLSIHFLKKILRLEIYSDKNILCVPNFWIACSIVFFYGEAILLFSTFQFYPATIIENVKVVFTFNRLLAGIMYLTFGLSFFLPLFICSKVQNIAE</sequence>
<keyword evidence="1" id="KW-0812">Transmembrane</keyword>
<evidence type="ECO:0000256" key="1">
    <source>
        <dbReference type="SAM" id="Phobius"/>
    </source>
</evidence>
<reference evidence="2" key="1">
    <citation type="submission" date="2022-03" db="EMBL/GenBank/DDBJ databases">
        <title>De novo assembled genomes of Belliella spp. (Cyclobacteriaceae) strains.</title>
        <authorList>
            <person name="Szabo A."/>
            <person name="Korponai K."/>
            <person name="Felfoldi T."/>
        </authorList>
    </citation>
    <scope>NUCLEOTIDE SEQUENCE</scope>
    <source>
        <strain evidence="2">DSM 111903</strain>
    </source>
</reference>
<organism evidence="2 3">
    <name type="scientific">Belliella alkalica</name>
    <dbReference type="NCBI Taxonomy" id="1730871"/>
    <lineage>
        <taxon>Bacteria</taxon>
        <taxon>Pseudomonadati</taxon>
        <taxon>Bacteroidota</taxon>
        <taxon>Cytophagia</taxon>
        <taxon>Cytophagales</taxon>
        <taxon>Cyclobacteriaceae</taxon>
        <taxon>Belliella</taxon>
    </lineage>
</organism>
<evidence type="ECO:0000313" key="3">
    <source>
        <dbReference type="Proteomes" id="UP001165430"/>
    </source>
</evidence>
<keyword evidence="1" id="KW-1133">Transmembrane helix</keyword>
<dbReference type="Proteomes" id="UP001165430">
    <property type="component" value="Unassembled WGS sequence"/>
</dbReference>
<accession>A0ABS9VHS9</accession>
<gene>
    <name evidence="2" type="ORF">MM213_19695</name>
</gene>
<protein>
    <recommendedName>
        <fullName evidence="4">Histidine kinase N-terminal 7TM region domain-containing protein</fullName>
    </recommendedName>
</protein>
<feature type="transmembrane region" description="Helical" evidence="1">
    <location>
        <begin position="6"/>
        <end position="23"/>
    </location>
</feature>
<evidence type="ECO:0000313" key="2">
    <source>
        <dbReference type="EMBL" id="MCH7415734.1"/>
    </source>
</evidence>
<comment type="caution">
    <text evidence="2">The sequence shown here is derived from an EMBL/GenBank/DDBJ whole genome shotgun (WGS) entry which is preliminary data.</text>
</comment>
<feature type="transmembrane region" description="Helical" evidence="1">
    <location>
        <begin position="157"/>
        <end position="177"/>
    </location>
</feature>
<feature type="transmembrane region" description="Helical" evidence="1">
    <location>
        <begin position="92"/>
        <end position="111"/>
    </location>
</feature>
<evidence type="ECO:0008006" key="4">
    <source>
        <dbReference type="Google" id="ProtNLM"/>
    </source>
</evidence>
<keyword evidence="1" id="KW-0472">Membrane</keyword>
<dbReference type="RefSeq" id="WP_241414600.1">
    <property type="nucleotide sequence ID" value="NZ_JAKZGO010000029.1"/>
</dbReference>
<feature type="transmembrane region" description="Helical" evidence="1">
    <location>
        <begin position="197"/>
        <end position="217"/>
    </location>
</feature>
<feature type="transmembrane region" description="Helical" evidence="1">
    <location>
        <begin position="117"/>
        <end position="137"/>
    </location>
</feature>